<protein>
    <submittedName>
        <fullName evidence="1">Uncharacterized protein</fullName>
    </submittedName>
</protein>
<keyword evidence="2" id="KW-1185">Reference proteome</keyword>
<sequence>MATSSTLASSSSSSSSSFTTSIPPTLAFLVSNFNSLVNIKLDAEEVQIHKHEASTSAKVFVATTKGNTFEQGSSSFGTIDNTFSSGNLGMASQFQMFQPQSGQGMFYPQSGQVQHRSNSYDNRNKGGNRNSVGTQNGGFSGFAGSQNGFNTPQNGFLGFSPQQGSFGNAVGSSGGFGYAGGPGVRFNGPLGPCNYAGGPSASSVSQPQLQFSSVTRPAAVTQYGGSGHPSMVNMVTPNANAALFSSVSPSPQWYFDSGASLHVTNDLTNLQLHHPSGSGEGVVVGNGTSIPVLSSGQSLSSDSSSGSLHSGVVPHSDIL</sequence>
<dbReference type="EMBL" id="CM037161">
    <property type="protein sequence ID" value="KAH7855555.1"/>
    <property type="molecule type" value="Genomic_DNA"/>
</dbReference>
<name>A0ACB7YRS8_9ERIC</name>
<evidence type="ECO:0000313" key="2">
    <source>
        <dbReference type="Proteomes" id="UP000828048"/>
    </source>
</evidence>
<reference evidence="1 2" key="1">
    <citation type="journal article" date="2021" name="Hortic Res">
        <title>High-quality reference genome and annotation aids understanding of berry development for evergreen blueberry (Vaccinium darrowii).</title>
        <authorList>
            <person name="Yu J."/>
            <person name="Hulse-Kemp A.M."/>
            <person name="Babiker E."/>
            <person name="Staton M."/>
        </authorList>
    </citation>
    <scope>NUCLEOTIDE SEQUENCE [LARGE SCALE GENOMIC DNA]</scope>
    <source>
        <strain evidence="2">cv. NJ 8807/NJ 8810</strain>
        <tissue evidence="1">Young leaf</tissue>
    </source>
</reference>
<comment type="caution">
    <text evidence="1">The sequence shown here is derived from an EMBL/GenBank/DDBJ whole genome shotgun (WGS) entry which is preliminary data.</text>
</comment>
<organism evidence="1 2">
    <name type="scientific">Vaccinium darrowii</name>
    <dbReference type="NCBI Taxonomy" id="229202"/>
    <lineage>
        <taxon>Eukaryota</taxon>
        <taxon>Viridiplantae</taxon>
        <taxon>Streptophyta</taxon>
        <taxon>Embryophyta</taxon>
        <taxon>Tracheophyta</taxon>
        <taxon>Spermatophyta</taxon>
        <taxon>Magnoliopsida</taxon>
        <taxon>eudicotyledons</taxon>
        <taxon>Gunneridae</taxon>
        <taxon>Pentapetalae</taxon>
        <taxon>asterids</taxon>
        <taxon>Ericales</taxon>
        <taxon>Ericaceae</taxon>
        <taxon>Vaccinioideae</taxon>
        <taxon>Vaccinieae</taxon>
        <taxon>Vaccinium</taxon>
    </lineage>
</organism>
<gene>
    <name evidence="1" type="ORF">Vadar_026154</name>
</gene>
<evidence type="ECO:0000313" key="1">
    <source>
        <dbReference type="EMBL" id="KAH7855555.1"/>
    </source>
</evidence>
<dbReference type="Proteomes" id="UP000828048">
    <property type="component" value="Chromosome 11"/>
</dbReference>
<proteinExistence type="predicted"/>
<accession>A0ACB7YRS8</accession>